<organism evidence="5 6">
    <name type="scientific">Paracoccus alcaliphilus</name>
    <dbReference type="NCBI Taxonomy" id="34002"/>
    <lineage>
        <taxon>Bacteria</taxon>
        <taxon>Pseudomonadati</taxon>
        <taxon>Pseudomonadota</taxon>
        <taxon>Alphaproteobacteria</taxon>
        <taxon>Rhodobacterales</taxon>
        <taxon>Paracoccaceae</taxon>
        <taxon>Paracoccus</taxon>
    </lineage>
</organism>
<dbReference type="OrthoDB" id="9787227at2"/>
<feature type="domain" description="ABC transporter" evidence="4">
    <location>
        <begin position="4"/>
        <end position="226"/>
    </location>
</feature>
<dbReference type="GO" id="GO:0005886">
    <property type="term" value="C:plasma membrane"/>
    <property type="evidence" value="ECO:0007669"/>
    <property type="project" value="TreeGrafter"/>
</dbReference>
<gene>
    <name evidence="5" type="ORF">SAMN04489859_101049</name>
</gene>
<protein>
    <submittedName>
        <fullName evidence="5">Putative ABC transport system ATP-binding protein</fullName>
    </submittedName>
</protein>
<keyword evidence="2" id="KW-0547">Nucleotide-binding</keyword>
<dbReference type="GO" id="GO:0005524">
    <property type="term" value="F:ATP binding"/>
    <property type="evidence" value="ECO:0007669"/>
    <property type="project" value="UniProtKB-KW"/>
</dbReference>
<keyword evidence="3 5" id="KW-0067">ATP-binding</keyword>
<name>A0A1H8HQQ5_9RHOB</name>
<proteinExistence type="inferred from homology"/>
<evidence type="ECO:0000256" key="1">
    <source>
        <dbReference type="ARBA" id="ARBA00005417"/>
    </source>
</evidence>
<dbReference type="EMBL" id="FODE01000010">
    <property type="protein sequence ID" value="SEN58481.1"/>
    <property type="molecule type" value="Genomic_DNA"/>
</dbReference>
<dbReference type="STRING" id="34002.SAMN04489859_101049"/>
<dbReference type="Pfam" id="PF00005">
    <property type="entry name" value="ABC_tran"/>
    <property type="match status" value="1"/>
</dbReference>
<dbReference type="PANTHER" id="PTHR24220">
    <property type="entry name" value="IMPORT ATP-BINDING PROTEIN"/>
    <property type="match status" value="1"/>
</dbReference>
<dbReference type="InterPro" id="IPR003439">
    <property type="entry name" value="ABC_transporter-like_ATP-bd"/>
</dbReference>
<dbReference type="InterPro" id="IPR027417">
    <property type="entry name" value="P-loop_NTPase"/>
</dbReference>
<reference evidence="5 6" key="1">
    <citation type="submission" date="2016-10" db="EMBL/GenBank/DDBJ databases">
        <authorList>
            <person name="de Groot N.N."/>
        </authorList>
    </citation>
    <scope>NUCLEOTIDE SEQUENCE [LARGE SCALE GENOMIC DNA]</scope>
    <source>
        <strain evidence="5 6">DSM 8512</strain>
    </source>
</reference>
<dbReference type="AlphaFoldDB" id="A0A1H8HQQ5"/>
<dbReference type="PANTHER" id="PTHR24220:SF689">
    <property type="entry name" value="LIPOPROTEIN-RELEASING SYSTEM ATP-BINDING PROTEIN LOLD"/>
    <property type="match status" value="1"/>
</dbReference>
<evidence type="ECO:0000259" key="4">
    <source>
        <dbReference type="PROSITE" id="PS50893"/>
    </source>
</evidence>
<evidence type="ECO:0000313" key="5">
    <source>
        <dbReference type="EMBL" id="SEN58481.1"/>
    </source>
</evidence>
<dbReference type="InterPro" id="IPR015854">
    <property type="entry name" value="ABC_transpr_LolD-like"/>
</dbReference>
<dbReference type="Proteomes" id="UP000199054">
    <property type="component" value="Unassembled WGS sequence"/>
</dbReference>
<evidence type="ECO:0000313" key="6">
    <source>
        <dbReference type="Proteomes" id="UP000199054"/>
    </source>
</evidence>
<dbReference type="PROSITE" id="PS50893">
    <property type="entry name" value="ABC_TRANSPORTER_2"/>
    <property type="match status" value="1"/>
</dbReference>
<sequence length="226" mass="24624">MSGVVIHDLRFETGPAARRQSIIRVDALSLAPGQMVSLSGNSGSGKSTLLYLLSGLLVPTSGSVVWGGTDLTKLGEAGRDRWRRGNAGFVFQGFHLIEELSPLDNVLAPVWFGHLRTAKWRKRAQELLDRFGVPQDRGRAGLLSRGEQQRVALARALIFDPAVIFADEPTASLDAESARKVARALSDLARTENRLVIAASHDEEMHRLADRRIAISRGRLSEGIPA</sequence>
<dbReference type="GO" id="GO:0022857">
    <property type="term" value="F:transmembrane transporter activity"/>
    <property type="evidence" value="ECO:0007669"/>
    <property type="project" value="TreeGrafter"/>
</dbReference>
<dbReference type="SMART" id="SM00382">
    <property type="entry name" value="AAA"/>
    <property type="match status" value="1"/>
</dbReference>
<evidence type="ECO:0000256" key="3">
    <source>
        <dbReference type="ARBA" id="ARBA00022840"/>
    </source>
</evidence>
<dbReference type="Gene3D" id="3.40.50.300">
    <property type="entry name" value="P-loop containing nucleotide triphosphate hydrolases"/>
    <property type="match status" value="1"/>
</dbReference>
<accession>A0A1H8HQQ5</accession>
<keyword evidence="6" id="KW-1185">Reference proteome</keyword>
<dbReference type="InterPro" id="IPR003593">
    <property type="entry name" value="AAA+_ATPase"/>
</dbReference>
<comment type="similarity">
    <text evidence="1">Belongs to the ABC transporter superfamily.</text>
</comment>
<evidence type="ECO:0000256" key="2">
    <source>
        <dbReference type="ARBA" id="ARBA00022741"/>
    </source>
</evidence>
<dbReference type="GO" id="GO:0016887">
    <property type="term" value="F:ATP hydrolysis activity"/>
    <property type="evidence" value="ECO:0007669"/>
    <property type="project" value="InterPro"/>
</dbReference>
<dbReference type="SUPFAM" id="SSF52540">
    <property type="entry name" value="P-loop containing nucleoside triphosphate hydrolases"/>
    <property type="match status" value="1"/>
</dbReference>
<dbReference type="RefSeq" id="WP_090611524.1">
    <property type="nucleotide sequence ID" value="NZ_CP067124.1"/>
</dbReference>